<feature type="compositionally biased region" description="Polar residues" evidence="5">
    <location>
        <begin position="7"/>
        <end position="16"/>
    </location>
</feature>
<dbReference type="GeneID" id="101494451"/>
<evidence type="ECO:0000256" key="1">
    <source>
        <dbReference type="ARBA" id="ARBA00006061"/>
    </source>
</evidence>
<dbReference type="PANTHER" id="PTHR31745">
    <property type="entry name" value="SINGLE-STRANDED DNA-BINDING PROTEIN WHY2, MITOCHONDRIAL"/>
    <property type="match status" value="1"/>
</dbReference>
<dbReference type="PANTHER" id="PTHR31745:SF2">
    <property type="entry name" value="SINGLE-STRANDED DNA-BINDING PROTEIN WHY1, CHLOROPLASTIC"/>
    <property type="match status" value="1"/>
</dbReference>
<dbReference type="InterPro" id="IPR013742">
    <property type="entry name" value="Whirly"/>
</dbReference>
<organism evidence="6 7">
    <name type="scientific">Cicer arietinum</name>
    <name type="common">Chickpea</name>
    <name type="synonym">Garbanzo</name>
    <dbReference type="NCBI Taxonomy" id="3827"/>
    <lineage>
        <taxon>Eukaryota</taxon>
        <taxon>Viridiplantae</taxon>
        <taxon>Streptophyta</taxon>
        <taxon>Embryophyta</taxon>
        <taxon>Tracheophyta</taxon>
        <taxon>Spermatophyta</taxon>
        <taxon>Magnoliopsida</taxon>
        <taxon>eudicotyledons</taxon>
        <taxon>Gunneridae</taxon>
        <taxon>Pentapetalae</taxon>
        <taxon>rosids</taxon>
        <taxon>fabids</taxon>
        <taxon>Fabales</taxon>
        <taxon>Fabaceae</taxon>
        <taxon>Papilionoideae</taxon>
        <taxon>50 kb inversion clade</taxon>
        <taxon>NPAAA clade</taxon>
        <taxon>Hologalegina</taxon>
        <taxon>IRL clade</taxon>
        <taxon>Cicereae</taxon>
        <taxon>Cicer</taxon>
    </lineage>
</organism>
<dbReference type="KEGG" id="cam:101494451"/>
<comment type="similarity">
    <text evidence="1">Belongs to the Whirly family.</text>
</comment>
<dbReference type="eggNOG" id="ENOG502QRRY">
    <property type="taxonomic scope" value="Eukaryota"/>
</dbReference>
<dbReference type="GO" id="GO:0006355">
    <property type="term" value="P:regulation of DNA-templated transcription"/>
    <property type="evidence" value="ECO:0007669"/>
    <property type="project" value="InterPro"/>
</dbReference>
<sequence>MSHLHLQLQQHSPAPTSLSSSSSSSSIFSSLKLCTNNYFSPKSLSFKPLTLTQPIRCRHSDLFETRTNSSTSTPNPSVGALPPRVYVGHSIYKGKAALTITPRPPEFMPLDSGAYKISRDGYLLLQFAPSVGPRQYDWNRKQVFSFSVVEMGTVISLGSRESCEFFHDPSKGKSDEGKVRKVLKVEPFPDGSGFFFNLSVQNKIVNVDESITIPITKAELAVLSTIFKFIMPYLLGWHTFVNAINPNPEYSAVVNNANPKYGGDYEWTR</sequence>
<evidence type="ECO:0000256" key="2">
    <source>
        <dbReference type="ARBA" id="ARBA00022763"/>
    </source>
</evidence>
<keyword evidence="4" id="KW-0234">DNA repair</keyword>
<dbReference type="GO" id="GO:1990391">
    <property type="term" value="C:DNA repair complex"/>
    <property type="evidence" value="ECO:0007669"/>
    <property type="project" value="UniProtKB-ARBA"/>
</dbReference>
<evidence type="ECO:0000256" key="5">
    <source>
        <dbReference type="SAM" id="MobiDB-lite"/>
    </source>
</evidence>
<name>A0A1S2Z484_CICAR</name>
<dbReference type="Proteomes" id="UP000087171">
    <property type="component" value="Unplaced"/>
</dbReference>
<dbReference type="OrthoDB" id="511009at2759"/>
<keyword evidence="2" id="KW-0227">DNA damage</keyword>
<accession>A0A1S2Z484</accession>
<evidence type="ECO:0000313" key="7">
    <source>
        <dbReference type="RefSeq" id="XP_004514779.1"/>
    </source>
</evidence>
<evidence type="ECO:0000256" key="3">
    <source>
        <dbReference type="ARBA" id="ARBA00022946"/>
    </source>
</evidence>
<dbReference type="FunFam" id="2.30.31.10:FF:000002">
    <property type="entry name" value="Single-stranded DNA-binding protein WHY2, mitochondrial"/>
    <property type="match status" value="1"/>
</dbReference>
<protein>
    <submittedName>
        <fullName evidence="7">Single-stranded DNA-binding protein WHY1, chloroplastic-like</fullName>
    </submittedName>
</protein>
<dbReference type="GO" id="GO:0003697">
    <property type="term" value="F:single-stranded DNA binding"/>
    <property type="evidence" value="ECO:0007669"/>
    <property type="project" value="InterPro"/>
</dbReference>
<evidence type="ECO:0000256" key="4">
    <source>
        <dbReference type="ARBA" id="ARBA00023204"/>
    </source>
</evidence>
<proteinExistence type="inferred from homology"/>
<gene>
    <name evidence="7" type="primary">LOC101494451</name>
</gene>
<evidence type="ECO:0000313" key="6">
    <source>
        <dbReference type="Proteomes" id="UP000087171"/>
    </source>
</evidence>
<dbReference type="GO" id="GO:0006281">
    <property type="term" value="P:DNA repair"/>
    <property type="evidence" value="ECO:0007669"/>
    <property type="project" value="UniProtKB-KW"/>
</dbReference>
<dbReference type="InterPro" id="IPR009044">
    <property type="entry name" value="ssDNA-bd_transcriptional_reg"/>
</dbReference>
<dbReference type="SUPFAM" id="SSF54447">
    <property type="entry name" value="ssDNA-binding transcriptional regulator domain"/>
    <property type="match status" value="1"/>
</dbReference>
<keyword evidence="3" id="KW-0809">Transit peptide</keyword>
<dbReference type="Pfam" id="PF08536">
    <property type="entry name" value="Whirly"/>
    <property type="match status" value="1"/>
</dbReference>
<reference evidence="7" key="1">
    <citation type="submission" date="2025-08" db="UniProtKB">
        <authorList>
            <consortium name="RefSeq"/>
        </authorList>
    </citation>
    <scope>IDENTIFICATION</scope>
    <source>
        <tissue evidence="7">Etiolated seedlings</tissue>
    </source>
</reference>
<dbReference type="Gene3D" id="2.30.31.10">
    <property type="entry name" value="Transcriptional Coactivator Pc4, Chain A"/>
    <property type="match status" value="1"/>
</dbReference>
<dbReference type="RefSeq" id="XP_004514779.1">
    <property type="nucleotide sequence ID" value="XM_004514722.3"/>
</dbReference>
<dbReference type="AlphaFoldDB" id="A0A1S2Z484"/>
<keyword evidence="6" id="KW-1185">Reference proteome</keyword>
<feature type="region of interest" description="Disordered" evidence="5">
    <location>
        <begin position="1"/>
        <end position="21"/>
    </location>
</feature>
<dbReference type="GO" id="GO:0006952">
    <property type="term" value="P:defense response"/>
    <property type="evidence" value="ECO:0007669"/>
    <property type="project" value="InterPro"/>
</dbReference>
<dbReference type="PaxDb" id="3827-XP_004514779.1"/>